<keyword evidence="11" id="KW-0547">Nucleotide-binding</keyword>
<dbReference type="FunFam" id="2.170.260.10:FF:000002">
    <property type="entry name" value="Putative Endoribonuclease Dicer"/>
    <property type="match status" value="1"/>
</dbReference>
<dbReference type="Pfam" id="PF00271">
    <property type="entry name" value="Helicase_C"/>
    <property type="match status" value="1"/>
</dbReference>
<dbReference type="GO" id="GO:0031054">
    <property type="term" value="P:pre-miRNA processing"/>
    <property type="evidence" value="ECO:0007669"/>
    <property type="project" value="InterPro"/>
</dbReference>
<dbReference type="GO" id="GO:0016441">
    <property type="term" value="P:post-transcriptional gene silencing"/>
    <property type="evidence" value="ECO:0007669"/>
    <property type="project" value="UniProtKB-ARBA"/>
</dbReference>
<evidence type="ECO:0000259" key="25">
    <source>
        <dbReference type="PROSITE" id="PS50142"/>
    </source>
</evidence>
<keyword evidence="18" id="KW-0943">RNA-mediated gene silencing</keyword>
<keyword evidence="15" id="KW-0067">ATP-binding</keyword>
<dbReference type="InterPro" id="IPR014720">
    <property type="entry name" value="dsRBD_dom"/>
</dbReference>
<evidence type="ECO:0000259" key="28">
    <source>
        <dbReference type="PROSITE" id="PS51327"/>
    </source>
</evidence>
<feature type="domain" description="PAZ" evidence="26">
    <location>
        <begin position="878"/>
        <end position="1017"/>
    </location>
</feature>
<comment type="similarity">
    <text evidence="20">Belongs to the helicase family. Dicer subfamily.</text>
</comment>
<evidence type="ECO:0000256" key="9">
    <source>
        <dbReference type="ARBA" id="ARBA00022723"/>
    </source>
</evidence>
<feature type="signal peptide" evidence="23">
    <location>
        <begin position="1"/>
        <end position="16"/>
    </location>
</feature>
<evidence type="ECO:0000256" key="1">
    <source>
        <dbReference type="ARBA" id="ARBA00000109"/>
    </source>
</evidence>
<protein>
    <recommendedName>
        <fullName evidence="5">ribonuclease III</fullName>
        <ecNumber evidence="5">3.1.26.3</ecNumber>
    </recommendedName>
</protein>
<dbReference type="GO" id="GO:0046872">
    <property type="term" value="F:metal ion binding"/>
    <property type="evidence" value="ECO:0007669"/>
    <property type="project" value="UniProtKB-KW"/>
</dbReference>
<evidence type="ECO:0000256" key="23">
    <source>
        <dbReference type="SAM" id="SignalP"/>
    </source>
</evidence>
<dbReference type="SUPFAM" id="SSF54768">
    <property type="entry name" value="dsRNA-binding domain-like"/>
    <property type="match status" value="1"/>
</dbReference>
<evidence type="ECO:0000256" key="12">
    <source>
        <dbReference type="ARBA" id="ARBA00022759"/>
    </source>
</evidence>
<keyword evidence="13" id="KW-0378">Hydrolase</keyword>
<dbReference type="PROSITE" id="PS50137">
    <property type="entry name" value="DS_RBD"/>
    <property type="match status" value="1"/>
</dbReference>
<dbReference type="GO" id="GO:0051239">
    <property type="term" value="P:regulation of multicellular organismal process"/>
    <property type="evidence" value="ECO:0007669"/>
    <property type="project" value="UniProtKB-ARBA"/>
</dbReference>
<evidence type="ECO:0000256" key="8">
    <source>
        <dbReference type="ARBA" id="ARBA00022722"/>
    </source>
</evidence>
<keyword evidence="23" id="KW-0732">Signal</keyword>
<gene>
    <name evidence="29" type="ORF">DGYR_LOCUS6848</name>
</gene>
<name>A0A7I8VQG4_9ANNE</name>
<dbReference type="InterPro" id="IPR003100">
    <property type="entry name" value="PAZ_dom"/>
</dbReference>
<proteinExistence type="inferred from homology"/>
<keyword evidence="16" id="KW-0460">Magnesium</keyword>
<dbReference type="Pfam" id="PF02170">
    <property type="entry name" value="PAZ"/>
    <property type="match status" value="1"/>
</dbReference>
<dbReference type="FunFam" id="1.10.1520.10:FF:000023">
    <property type="entry name" value="Endoribonuclease dcr-1"/>
    <property type="match status" value="1"/>
</dbReference>
<dbReference type="Pfam" id="PF20930">
    <property type="entry name" value="Dicer_PBD"/>
    <property type="match status" value="1"/>
</dbReference>
<dbReference type="SUPFAM" id="SSF52540">
    <property type="entry name" value="P-loop containing nucleoside triphosphate hydrolases"/>
    <property type="match status" value="1"/>
</dbReference>
<evidence type="ECO:0000256" key="14">
    <source>
        <dbReference type="ARBA" id="ARBA00022806"/>
    </source>
</evidence>
<evidence type="ECO:0000256" key="15">
    <source>
        <dbReference type="ARBA" id="ARBA00022840"/>
    </source>
</evidence>
<comment type="caution">
    <text evidence="29">The sequence shown here is derived from an EMBL/GenBank/DDBJ whole genome shotgun (WGS) entry which is preliminary data.</text>
</comment>
<dbReference type="InterPro" id="IPR005034">
    <property type="entry name" value="Dicer_dimerisation"/>
</dbReference>
<evidence type="ECO:0000256" key="18">
    <source>
        <dbReference type="ARBA" id="ARBA00023158"/>
    </source>
</evidence>
<dbReference type="PROSITE" id="PS00517">
    <property type="entry name" value="RNASE_3_1"/>
    <property type="match status" value="1"/>
</dbReference>
<evidence type="ECO:0000313" key="30">
    <source>
        <dbReference type="Proteomes" id="UP000549394"/>
    </source>
</evidence>
<dbReference type="Proteomes" id="UP000549394">
    <property type="component" value="Unassembled WGS sequence"/>
</dbReference>
<feature type="compositionally biased region" description="Basic and acidic residues" evidence="22">
    <location>
        <begin position="372"/>
        <end position="386"/>
    </location>
</feature>
<feature type="chain" id="PRO_5029449016" description="ribonuclease III" evidence="23">
    <location>
        <begin position="17"/>
        <end position="1589"/>
    </location>
</feature>
<evidence type="ECO:0000256" key="7">
    <source>
        <dbReference type="ARBA" id="ARBA00022553"/>
    </source>
</evidence>
<dbReference type="Gene3D" id="3.30.160.380">
    <property type="entry name" value="Dicer dimerisation domain"/>
    <property type="match status" value="1"/>
</dbReference>
<dbReference type="GO" id="GO:0005524">
    <property type="term" value="F:ATP binding"/>
    <property type="evidence" value="ECO:0007669"/>
    <property type="project" value="UniProtKB-KW"/>
</dbReference>
<evidence type="ECO:0000256" key="4">
    <source>
        <dbReference type="ARBA" id="ARBA00004496"/>
    </source>
</evidence>
<feature type="domain" description="Helicase C-terminal" evidence="27">
    <location>
        <begin position="419"/>
        <end position="581"/>
    </location>
</feature>
<dbReference type="InterPro" id="IPR048513">
    <property type="entry name" value="Dicer_PBD"/>
</dbReference>
<dbReference type="PROSITE" id="PS50142">
    <property type="entry name" value="RNASE_3_2"/>
    <property type="match status" value="2"/>
</dbReference>
<dbReference type="EMBL" id="CAJFCJ010000009">
    <property type="protein sequence ID" value="CAD5118475.1"/>
    <property type="molecule type" value="Genomic_DNA"/>
</dbReference>
<evidence type="ECO:0000256" key="5">
    <source>
        <dbReference type="ARBA" id="ARBA00012177"/>
    </source>
</evidence>
<keyword evidence="6" id="KW-0963">Cytoplasm</keyword>
<keyword evidence="7" id="KW-0597">Phosphoprotein</keyword>
<dbReference type="GO" id="GO:0070578">
    <property type="term" value="C:RISC-loading complex"/>
    <property type="evidence" value="ECO:0007669"/>
    <property type="project" value="TreeGrafter"/>
</dbReference>
<dbReference type="SMART" id="SM00535">
    <property type="entry name" value="RIBOc"/>
    <property type="match status" value="2"/>
</dbReference>
<comment type="subcellular location">
    <subcellularLocation>
        <location evidence="4">Cytoplasm</location>
    </subcellularLocation>
</comment>
<dbReference type="Gene3D" id="3.40.50.300">
    <property type="entry name" value="P-loop containing nucleotide triphosphate hydrolases"/>
    <property type="match status" value="2"/>
</dbReference>
<evidence type="ECO:0000256" key="17">
    <source>
        <dbReference type="ARBA" id="ARBA00022884"/>
    </source>
</evidence>
<dbReference type="EC" id="3.1.26.3" evidence="5"/>
<dbReference type="PANTHER" id="PTHR14950">
    <property type="entry name" value="DICER-RELATED"/>
    <property type="match status" value="1"/>
</dbReference>
<dbReference type="FunFam" id="1.10.1520.10:FF:000005">
    <property type="entry name" value="Putative endoribonuclease dicer"/>
    <property type="match status" value="1"/>
</dbReference>
<evidence type="ECO:0000256" key="16">
    <source>
        <dbReference type="ARBA" id="ARBA00022842"/>
    </source>
</evidence>
<dbReference type="SUPFAM" id="SSF101690">
    <property type="entry name" value="PAZ domain"/>
    <property type="match status" value="1"/>
</dbReference>
<feature type="compositionally biased region" description="Low complexity" evidence="22">
    <location>
        <begin position="388"/>
        <end position="398"/>
    </location>
</feature>
<evidence type="ECO:0000259" key="26">
    <source>
        <dbReference type="PROSITE" id="PS50821"/>
    </source>
</evidence>
<dbReference type="InterPro" id="IPR000999">
    <property type="entry name" value="RNase_III_dom"/>
</dbReference>
<keyword evidence="17 21" id="KW-0694">RNA-binding</keyword>
<dbReference type="InterPro" id="IPR036085">
    <property type="entry name" value="PAZ_dom_sf"/>
</dbReference>
<feature type="domain" description="RNase III" evidence="25">
    <location>
        <begin position="1106"/>
        <end position="1269"/>
    </location>
</feature>
<feature type="domain" description="RNase III" evidence="25">
    <location>
        <begin position="1317"/>
        <end position="1475"/>
    </location>
</feature>
<dbReference type="SUPFAM" id="SSF69065">
    <property type="entry name" value="RNase III domain-like"/>
    <property type="match status" value="2"/>
</dbReference>
<dbReference type="CDD" id="cd00593">
    <property type="entry name" value="RIBOc"/>
    <property type="match status" value="2"/>
</dbReference>
<feature type="domain" description="DRBM" evidence="24">
    <location>
        <begin position="1500"/>
        <end position="1565"/>
    </location>
</feature>
<dbReference type="CDD" id="cd10843">
    <property type="entry name" value="DSRM_DICER"/>
    <property type="match status" value="1"/>
</dbReference>
<dbReference type="Pfam" id="PF00636">
    <property type="entry name" value="Ribonuclease_3"/>
    <property type="match status" value="2"/>
</dbReference>
<dbReference type="FunFam" id="3.30.160.20:FF:000015">
    <property type="entry name" value="endoribonuclease Dicer"/>
    <property type="match status" value="1"/>
</dbReference>
<keyword evidence="30" id="KW-1185">Reference proteome</keyword>
<dbReference type="InterPro" id="IPR027417">
    <property type="entry name" value="P-loop_NTPase"/>
</dbReference>
<reference evidence="29 30" key="1">
    <citation type="submission" date="2020-08" db="EMBL/GenBank/DDBJ databases">
        <authorList>
            <person name="Hejnol A."/>
        </authorList>
    </citation>
    <scope>NUCLEOTIDE SEQUENCE [LARGE SCALE GENOMIC DNA]</scope>
</reference>
<keyword evidence="9" id="KW-0479">Metal-binding</keyword>
<dbReference type="GO" id="GO:0004386">
    <property type="term" value="F:helicase activity"/>
    <property type="evidence" value="ECO:0007669"/>
    <property type="project" value="UniProtKB-KW"/>
</dbReference>
<evidence type="ECO:0000256" key="21">
    <source>
        <dbReference type="PROSITE-ProRule" id="PRU00657"/>
    </source>
</evidence>
<dbReference type="GO" id="GO:0004530">
    <property type="term" value="F:deoxyribonuclease I activity"/>
    <property type="evidence" value="ECO:0007669"/>
    <property type="project" value="TreeGrafter"/>
</dbReference>
<evidence type="ECO:0000313" key="29">
    <source>
        <dbReference type="EMBL" id="CAD5118475.1"/>
    </source>
</evidence>
<dbReference type="GO" id="GO:0006309">
    <property type="term" value="P:apoptotic DNA fragmentation"/>
    <property type="evidence" value="ECO:0007669"/>
    <property type="project" value="TreeGrafter"/>
</dbReference>
<keyword evidence="10" id="KW-0677">Repeat</keyword>
<dbReference type="PANTHER" id="PTHR14950:SF37">
    <property type="entry name" value="ENDORIBONUCLEASE DICER"/>
    <property type="match status" value="1"/>
</dbReference>
<keyword evidence="8" id="KW-0540">Nuclease</keyword>
<dbReference type="Pfam" id="PF03368">
    <property type="entry name" value="Dicer_dimer"/>
    <property type="match status" value="1"/>
</dbReference>
<comment type="catalytic activity">
    <reaction evidence="1">
        <text>Endonucleolytic cleavage to 5'-phosphomonoester.</text>
        <dbReference type="EC" id="3.1.26.3"/>
    </reaction>
</comment>
<dbReference type="OrthoDB" id="2392202at2759"/>
<dbReference type="InterPro" id="IPR001650">
    <property type="entry name" value="Helicase_C-like"/>
</dbReference>
<dbReference type="SMART" id="SM00358">
    <property type="entry name" value="DSRM"/>
    <property type="match status" value="1"/>
</dbReference>
<dbReference type="Gene3D" id="1.10.1520.10">
    <property type="entry name" value="Ribonuclease III domain"/>
    <property type="match status" value="2"/>
</dbReference>
<comment type="cofactor">
    <cofactor evidence="3">
        <name>Mg(2+)</name>
        <dbReference type="ChEBI" id="CHEBI:18420"/>
    </cofactor>
</comment>
<accession>A0A7I8VQG4</accession>
<dbReference type="PROSITE" id="PS51327">
    <property type="entry name" value="DICER_DSRBF"/>
    <property type="match status" value="1"/>
</dbReference>
<keyword evidence="19" id="KW-0464">Manganese</keyword>
<dbReference type="GO" id="GO:0005634">
    <property type="term" value="C:nucleus"/>
    <property type="evidence" value="ECO:0007669"/>
    <property type="project" value="TreeGrafter"/>
</dbReference>
<dbReference type="InterPro" id="IPR048512">
    <property type="entry name" value="Dicer_platform"/>
</dbReference>
<feature type="region of interest" description="Disordered" evidence="22">
    <location>
        <begin position="372"/>
        <end position="398"/>
    </location>
</feature>
<feature type="domain" description="Dicer dsRNA-binding fold" evidence="28">
    <location>
        <begin position="613"/>
        <end position="707"/>
    </location>
</feature>
<evidence type="ECO:0000259" key="24">
    <source>
        <dbReference type="PROSITE" id="PS50137"/>
    </source>
</evidence>
<dbReference type="SMART" id="SM00949">
    <property type="entry name" value="PAZ"/>
    <property type="match status" value="1"/>
</dbReference>
<evidence type="ECO:0000256" key="13">
    <source>
        <dbReference type="ARBA" id="ARBA00022801"/>
    </source>
</evidence>
<dbReference type="PROSITE" id="PS50821">
    <property type="entry name" value="PAZ"/>
    <property type="match status" value="1"/>
</dbReference>
<dbReference type="PROSITE" id="PS51194">
    <property type="entry name" value="HELICASE_CTER"/>
    <property type="match status" value="1"/>
</dbReference>
<dbReference type="InterPro" id="IPR038248">
    <property type="entry name" value="Dicer_dimer_sf"/>
</dbReference>
<dbReference type="GO" id="GO:0004525">
    <property type="term" value="F:ribonuclease III activity"/>
    <property type="evidence" value="ECO:0007669"/>
    <property type="project" value="UniProtKB-EC"/>
</dbReference>
<evidence type="ECO:0000256" key="11">
    <source>
        <dbReference type="ARBA" id="ARBA00022741"/>
    </source>
</evidence>
<comment type="cofactor">
    <cofactor evidence="2">
        <name>Mn(2+)</name>
        <dbReference type="ChEBI" id="CHEBI:29035"/>
    </cofactor>
</comment>
<dbReference type="GO" id="GO:0003723">
    <property type="term" value="F:RNA binding"/>
    <property type="evidence" value="ECO:0007669"/>
    <property type="project" value="UniProtKB-UniRule"/>
</dbReference>
<dbReference type="InterPro" id="IPR044441">
    <property type="entry name" value="DICER_DSRM"/>
</dbReference>
<dbReference type="Gene3D" id="3.30.160.20">
    <property type="match status" value="1"/>
</dbReference>
<dbReference type="Gene3D" id="2.170.260.10">
    <property type="entry name" value="paz domain"/>
    <property type="match status" value="1"/>
</dbReference>
<organism evidence="29 30">
    <name type="scientific">Dimorphilus gyrociliatus</name>
    <dbReference type="NCBI Taxonomy" id="2664684"/>
    <lineage>
        <taxon>Eukaryota</taxon>
        <taxon>Metazoa</taxon>
        <taxon>Spiralia</taxon>
        <taxon>Lophotrochozoa</taxon>
        <taxon>Annelida</taxon>
        <taxon>Polychaeta</taxon>
        <taxon>Polychaeta incertae sedis</taxon>
        <taxon>Dinophilidae</taxon>
        <taxon>Dimorphilus</taxon>
    </lineage>
</organism>
<keyword evidence="14" id="KW-0347">Helicase</keyword>
<dbReference type="Pfam" id="PF20931">
    <property type="entry name" value="Dicer_platform"/>
    <property type="match status" value="1"/>
</dbReference>
<dbReference type="InterPro" id="IPR036389">
    <property type="entry name" value="RNase_III_sf"/>
</dbReference>
<evidence type="ECO:0000256" key="6">
    <source>
        <dbReference type="ARBA" id="ARBA00022490"/>
    </source>
</evidence>
<evidence type="ECO:0000259" key="27">
    <source>
        <dbReference type="PROSITE" id="PS51194"/>
    </source>
</evidence>
<evidence type="ECO:0000256" key="2">
    <source>
        <dbReference type="ARBA" id="ARBA00001936"/>
    </source>
</evidence>
<dbReference type="Pfam" id="PF20932">
    <property type="entry name" value="Dicer_dsRBD"/>
    <property type="match status" value="1"/>
</dbReference>
<sequence>MCNIVLVWWLVELVEAAIQRNTLIFSGENEDTLGRIFITVTLLRHFGRFVRNCRKISVLLVENDNIVNQFEDVIGIHSNLRVCKLPSDDQLSKNEHESDLLFEYQVFICKPEDLLKFIQNGLLSLTDIYVLVLYDARQVLSSEHPYAEIMRKYRSLNYDEKPRVLGLDKSVLACSFTEPKELRCNLDDLEAALECRCETATDEVYTDYYGARPTVQLHDCSPVSDSNELYQEMMSIINNVLGYVQNIQPTEEDSAEDSTATPKTVFKECLNVLTTLGTWCLAIVAESMLKQVWKLAKMEKKDKHKQLLLLTQTNLALLYSIGWRHFEERVNSKEDFEEMISPRALALIKILSKYEPTQKFVIQSKSEINEEKKKEEYEEENYKDSDSEGSSYSFGSSLDFSDYEDETAEKYVEKNIDSDKPQYIARLYNSDEKRDEENLYGVVFLDRRHSAFALNKLVTELCNWDASLYFIHSAYVSGNKGEDVMRQFRLKNLNLLFATSSLPAGADLPKCNLVVQFDPPIDFKMFVLSKTKAQANKSAYHILTDNRLHDNFPETLENFKEIEEILTSRLREKDNNREGIGEECENDEYDPLIYEEIVKPYRTEKACVTLTSATALVNRYCAKLPSDAFTQLSASAVIEQVNNVKPIFVCQLQLPINSPIKLPIRGEEMPTKKLARMSAALKTCEILHKQGELDSSLVPVGKDLVRYESDEDELEWSNTHARPGSSKRKQHYDKLIASCLQTPVSNGTEICCLYSIDMTLTRPIDEAQNVRGRKIYMPQSTDKCFGFLVKHRLPNLPSFPVFTRSGEVTVSCNLINDRIRVTSDQLKIVTSFHYAIFRKTLRLGKDPMLFEPKESPSCALIIPLIGKESEIEWEYAQKVIDFYDSNADIIEKKDFIFEKEVFEDAVVMPSYRNKDQPQHFYVAEIRTDLSPKSPFPSDSFDSFKEYYEVKYNLGISDLKQPLLDVDHTSVRLNLLTPRYVNQKGRALPTSSLETRRARRESLRQKQILIPELCHVHVLQASLWRKMVCLPAIFYRMNSLLLASELRNRISKKAAIGVANVPEEYQYPALEFDYSLAPPINSDDESNFSPEVQESLNSSMSSETQEIVSFKDRIDVDTWLGPSPTDLLQALTMSNANDFFNLERLETIGDSFLKFAVTVFLYCRHPGIHEGKLSYLRSKQVSNYNLYKLGKRHKLPECMVASKFEPGENWLPPGFVMGTYKELDVHFGPENSHSERTVITYYLQTQHSLPDKSIADCVEALIGCYLNSCGQKAAIRLMSWLGLKVIEERENSKFSPPSPLLAHVPRATNILDNLLDGFEEFERIIGYQFNDRAYLLQAFTHAGYHYNSVTDCYQRLEFLGDAVLDYVITRHLFEDRRKHSPGVLTDLRSALVNNNMFAWLAVAWNYHKFFRAISPQLFEVINKFVAWHRSHSDQVLLDDNLGLETDEGHEAQDIEIPKALGDIFESVAGAIYLDSKMSLDVVWQVYYKLMKTQIDAFTESIPKSPVRELLEQEPETAKFERPERTIDGKIRVTVTVIGKGLYKGIGRNYRIAKNAAARRALKEIRILEAFWANKEKTIIKNEINEGNEEE</sequence>
<keyword evidence="12" id="KW-0255">Endonuclease</keyword>
<evidence type="ECO:0000256" key="19">
    <source>
        <dbReference type="ARBA" id="ARBA00023211"/>
    </source>
</evidence>
<dbReference type="GO" id="GO:0030422">
    <property type="term" value="P:siRNA processing"/>
    <property type="evidence" value="ECO:0007669"/>
    <property type="project" value="InterPro"/>
</dbReference>
<dbReference type="GO" id="GO:0005737">
    <property type="term" value="C:cytoplasm"/>
    <property type="evidence" value="ECO:0007669"/>
    <property type="project" value="UniProtKB-SubCell"/>
</dbReference>
<evidence type="ECO:0000256" key="20">
    <source>
        <dbReference type="ARBA" id="ARBA00035116"/>
    </source>
</evidence>
<evidence type="ECO:0000256" key="22">
    <source>
        <dbReference type="SAM" id="MobiDB-lite"/>
    </source>
</evidence>
<evidence type="ECO:0000256" key="3">
    <source>
        <dbReference type="ARBA" id="ARBA00001946"/>
    </source>
</evidence>
<evidence type="ECO:0000256" key="10">
    <source>
        <dbReference type="ARBA" id="ARBA00022737"/>
    </source>
</evidence>